<protein>
    <submittedName>
        <fullName evidence="7">Hexaprenyl pyrophosphate synthetase protein, putative</fullName>
    </submittedName>
</protein>
<name>U6KWP1_EIMTE</name>
<evidence type="ECO:0000256" key="2">
    <source>
        <dbReference type="ARBA" id="ARBA00006706"/>
    </source>
</evidence>
<dbReference type="GO" id="GO:0004659">
    <property type="term" value="F:prenyltransferase activity"/>
    <property type="evidence" value="ECO:0007669"/>
    <property type="project" value="InterPro"/>
</dbReference>
<feature type="non-terminal residue" evidence="7">
    <location>
        <position position="1"/>
    </location>
</feature>
<dbReference type="InterPro" id="IPR033749">
    <property type="entry name" value="Polyprenyl_synt_CS"/>
</dbReference>
<accession>U6KWP1</accession>
<dbReference type="GO" id="GO:1901663">
    <property type="term" value="P:quinone biosynthetic process"/>
    <property type="evidence" value="ECO:0007669"/>
    <property type="project" value="UniProtKB-ARBA"/>
</dbReference>
<reference evidence="7" key="1">
    <citation type="submission" date="2013-10" db="EMBL/GenBank/DDBJ databases">
        <title>Genomic analysis of the causative agents of coccidiosis in chickens.</title>
        <authorList>
            <person name="Reid A.J."/>
            <person name="Blake D."/>
            <person name="Billington K."/>
            <person name="Browne H."/>
            <person name="Dunn M."/>
            <person name="Hung S."/>
            <person name="Kawahara F."/>
            <person name="Miranda-Saavedra D."/>
            <person name="Mourier T."/>
            <person name="Nagra H."/>
            <person name="Otto T.D."/>
            <person name="Rawlings N."/>
            <person name="Sanchez A."/>
            <person name="Sanders M."/>
            <person name="Subramaniam C."/>
            <person name="Tay Y."/>
            <person name="Dear P."/>
            <person name="Doerig C."/>
            <person name="Gruber A."/>
            <person name="Parkinson J."/>
            <person name="Shirley M."/>
            <person name="Wan K.L."/>
            <person name="Berriman M."/>
            <person name="Tomley F."/>
            <person name="Pain A."/>
        </authorList>
    </citation>
    <scope>NUCLEOTIDE SEQUENCE [LARGE SCALE GENOMIC DNA]</scope>
    <source>
        <strain evidence="7">Houghton</strain>
    </source>
</reference>
<dbReference type="GeneID" id="25256135"/>
<dbReference type="Proteomes" id="UP000030747">
    <property type="component" value="Unassembled WGS sequence"/>
</dbReference>
<gene>
    <name evidence="7" type="ORF">ETH_00035470</name>
</gene>
<evidence type="ECO:0000313" key="7">
    <source>
        <dbReference type="EMBL" id="CDJ41348.1"/>
    </source>
</evidence>
<sequence length="133" mass="14535">AATLGRSISSLSPSELEDLDWSLLDAARALNPEVSTVAKYLLQVPSKRFRPLLLLLLHRALQHCVPAQDREKSSSKEVLPLIMVPVVELIHTATLMHDDVLDEAPTRRGRTSAPFAFGSKKAVLGGDFLLARA</sequence>
<dbReference type="InterPro" id="IPR008949">
    <property type="entry name" value="Isoprenoid_synthase_dom_sf"/>
</dbReference>
<evidence type="ECO:0000256" key="1">
    <source>
        <dbReference type="ARBA" id="ARBA00001946"/>
    </source>
</evidence>
<dbReference type="EMBL" id="HG675596">
    <property type="protein sequence ID" value="CDJ41348.1"/>
    <property type="molecule type" value="Genomic_DNA"/>
</dbReference>
<evidence type="ECO:0000256" key="3">
    <source>
        <dbReference type="ARBA" id="ARBA00022679"/>
    </source>
</evidence>
<proteinExistence type="inferred from homology"/>
<evidence type="ECO:0000256" key="6">
    <source>
        <dbReference type="ARBA" id="ARBA00023229"/>
    </source>
</evidence>
<dbReference type="AlphaFoldDB" id="U6KWP1"/>
<organism evidence="7 8">
    <name type="scientific">Eimeria tenella</name>
    <name type="common">Coccidian parasite</name>
    <dbReference type="NCBI Taxonomy" id="5802"/>
    <lineage>
        <taxon>Eukaryota</taxon>
        <taxon>Sar</taxon>
        <taxon>Alveolata</taxon>
        <taxon>Apicomplexa</taxon>
        <taxon>Conoidasida</taxon>
        <taxon>Coccidia</taxon>
        <taxon>Eucoccidiorida</taxon>
        <taxon>Eimeriorina</taxon>
        <taxon>Eimeriidae</taxon>
        <taxon>Eimeria</taxon>
    </lineage>
</organism>
<comment type="similarity">
    <text evidence="2">Belongs to the FPP/GGPP synthase family.</text>
</comment>
<dbReference type="InterPro" id="IPR000092">
    <property type="entry name" value="Polyprenyl_synt"/>
</dbReference>
<dbReference type="SUPFAM" id="SSF48576">
    <property type="entry name" value="Terpenoid synthases"/>
    <property type="match status" value="1"/>
</dbReference>
<keyword evidence="4" id="KW-0479">Metal-binding</keyword>
<dbReference type="PANTHER" id="PTHR12001:SF69">
    <property type="entry name" value="ALL TRANS-POLYPRENYL-DIPHOSPHATE SYNTHASE PDSS1"/>
    <property type="match status" value="1"/>
</dbReference>
<evidence type="ECO:0000256" key="4">
    <source>
        <dbReference type="ARBA" id="ARBA00022723"/>
    </source>
</evidence>
<dbReference type="GO" id="GO:0008299">
    <property type="term" value="P:isoprenoid biosynthetic process"/>
    <property type="evidence" value="ECO:0007669"/>
    <property type="project" value="UniProtKB-KW"/>
</dbReference>
<keyword evidence="8" id="KW-1185">Reference proteome</keyword>
<evidence type="ECO:0000313" key="8">
    <source>
        <dbReference type="Proteomes" id="UP000030747"/>
    </source>
</evidence>
<keyword evidence="5" id="KW-0460">Magnesium</keyword>
<dbReference type="GO" id="GO:0046872">
    <property type="term" value="F:metal ion binding"/>
    <property type="evidence" value="ECO:0007669"/>
    <property type="project" value="UniProtKB-KW"/>
</dbReference>
<dbReference type="Pfam" id="PF00348">
    <property type="entry name" value="polyprenyl_synt"/>
    <property type="match status" value="1"/>
</dbReference>
<dbReference type="RefSeq" id="XP_013232098.1">
    <property type="nucleotide sequence ID" value="XM_013376644.1"/>
</dbReference>
<dbReference type="Gene3D" id="1.10.600.10">
    <property type="entry name" value="Farnesyl Diphosphate Synthase"/>
    <property type="match status" value="1"/>
</dbReference>
<dbReference type="PROSITE" id="PS00723">
    <property type="entry name" value="POLYPRENYL_SYNTHASE_1"/>
    <property type="match status" value="1"/>
</dbReference>
<dbReference type="PANTHER" id="PTHR12001">
    <property type="entry name" value="GERANYLGERANYL PYROPHOSPHATE SYNTHASE"/>
    <property type="match status" value="1"/>
</dbReference>
<dbReference type="VEuPathDB" id="ToxoDB:ETH2_1251500"/>
<reference evidence="7" key="2">
    <citation type="submission" date="2013-10" db="EMBL/GenBank/DDBJ databases">
        <authorList>
            <person name="Aslett M."/>
        </authorList>
    </citation>
    <scope>NUCLEOTIDE SEQUENCE [LARGE SCALE GENOMIC DNA]</scope>
    <source>
        <strain evidence="7">Houghton</strain>
    </source>
</reference>
<dbReference type="VEuPathDB" id="ToxoDB:ETH_00035470"/>
<dbReference type="OrthoDB" id="6921389at2759"/>
<keyword evidence="6" id="KW-0414">Isoprene biosynthesis</keyword>
<comment type="cofactor">
    <cofactor evidence="1">
        <name>Mg(2+)</name>
        <dbReference type="ChEBI" id="CHEBI:18420"/>
    </cofactor>
</comment>
<keyword evidence="3" id="KW-0808">Transferase</keyword>
<evidence type="ECO:0000256" key="5">
    <source>
        <dbReference type="ARBA" id="ARBA00022842"/>
    </source>
</evidence>